<dbReference type="PANTHER" id="PTHR30023:SF0">
    <property type="entry name" value="PENICILLIN-SENSITIVE CARBOXYPEPTIDASE A"/>
    <property type="match status" value="1"/>
</dbReference>
<evidence type="ECO:0000256" key="3">
    <source>
        <dbReference type="SAM" id="SignalP"/>
    </source>
</evidence>
<evidence type="ECO:0000313" key="4">
    <source>
        <dbReference type="EMBL" id="CAA6824250.1"/>
    </source>
</evidence>
<organism evidence="4">
    <name type="scientific">uncultured Thiotrichaceae bacterium</name>
    <dbReference type="NCBI Taxonomy" id="298394"/>
    <lineage>
        <taxon>Bacteria</taxon>
        <taxon>Pseudomonadati</taxon>
        <taxon>Pseudomonadota</taxon>
        <taxon>Gammaproteobacteria</taxon>
        <taxon>Thiotrichales</taxon>
        <taxon>Thiotrichaceae</taxon>
        <taxon>environmental samples</taxon>
    </lineage>
</organism>
<dbReference type="GO" id="GO:0000270">
    <property type="term" value="P:peptidoglycan metabolic process"/>
    <property type="evidence" value="ECO:0007669"/>
    <property type="project" value="TreeGrafter"/>
</dbReference>
<name>A0A6S6U4P8_9GAMM</name>
<keyword evidence="4" id="KW-0121">Carboxypeptidase</keyword>
<feature type="signal peptide" evidence="3">
    <location>
        <begin position="1"/>
        <end position="17"/>
    </location>
</feature>
<dbReference type="InterPro" id="IPR012338">
    <property type="entry name" value="Beta-lactam/transpept-like"/>
</dbReference>
<gene>
    <name evidence="4" type="ORF">HELGO_WM6797</name>
</gene>
<evidence type="ECO:0000256" key="2">
    <source>
        <dbReference type="ARBA" id="ARBA00022801"/>
    </source>
</evidence>
<sequence>MGFYLLLTFIVSSYAIAKGSSDSAGALPEEVRQLLKKHKIPNKNLSVSVKELSSGKSLISHNIDVSRNPASTMKLLTTYAALKTLKPNYSWKTEAWIRGSIKSGVLKGDLILKGYGDPFLIHEKYWKFVQGIRDRGLKKITGNIIIDNSYFDIPKTDPGKFDNRPFRTYNAIPSALMYNFQATRLLFRPDKEEKRIDIIPYPWIPEYSYTNRVKYSSKRCARKHHRPTISRTKNKVIIAGSYSAQCGQQYILRAISEADEHAYNGFRDFWRGMGGELTGTLKKGKVTQSDKRFHTYYSDSLGDQIRVINKWSNNVMTRQLLLTLGAKKYGAPGTLEKGRTAILDVLEENNIDHQGIIIDNGSGLSRIARITTRQHMQLLQKAWNDPFMPEFMSSLALSGLDGTMVKRFRKGDQRGRSHMKTGTLRNSKAIAGYMLTRKGKWLAVVIHHNGPKIGGGRGSRIQDAMLRWSFEK</sequence>
<protein>
    <submittedName>
        <fullName evidence="4">D-alanyl-D-alanine carboxypeptidase (EC)</fullName>
        <ecNumber evidence="4">3.4.16.4</ecNumber>
    </submittedName>
</protein>
<dbReference type="Gene3D" id="3.50.80.20">
    <property type="entry name" value="D-Ala-D-Ala carboxypeptidase C, peptidase S13"/>
    <property type="match status" value="1"/>
</dbReference>
<dbReference type="EC" id="3.4.16.4" evidence="4"/>
<dbReference type="AlphaFoldDB" id="A0A6S6U4P8"/>
<reference evidence="4" key="1">
    <citation type="submission" date="2020-01" db="EMBL/GenBank/DDBJ databases">
        <authorList>
            <person name="Meier V. D."/>
            <person name="Meier V D."/>
        </authorList>
    </citation>
    <scope>NUCLEOTIDE SEQUENCE</scope>
    <source>
        <strain evidence="4">HLG_WM_MAG_07</strain>
    </source>
</reference>
<dbReference type="InterPro" id="IPR000667">
    <property type="entry name" value="Peptidase_S13"/>
</dbReference>
<dbReference type="PRINTS" id="PR00922">
    <property type="entry name" value="DADACBPTASE3"/>
</dbReference>
<feature type="chain" id="PRO_5028394897" evidence="3">
    <location>
        <begin position="18"/>
        <end position="472"/>
    </location>
</feature>
<evidence type="ECO:0000256" key="1">
    <source>
        <dbReference type="ARBA" id="ARBA00006096"/>
    </source>
</evidence>
<keyword evidence="3" id="KW-0732">Signal</keyword>
<accession>A0A6S6U4P8</accession>
<dbReference type="GO" id="GO:0006508">
    <property type="term" value="P:proteolysis"/>
    <property type="evidence" value="ECO:0007669"/>
    <property type="project" value="InterPro"/>
</dbReference>
<dbReference type="PANTHER" id="PTHR30023">
    <property type="entry name" value="D-ALANYL-D-ALANINE CARBOXYPEPTIDASE"/>
    <property type="match status" value="1"/>
</dbReference>
<dbReference type="NCBIfam" id="TIGR00666">
    <property type="entry name" value="PBP4"/>
    <property type="match status" value="1"/>
</dbReference>
<dbReference type="EMBL" id="CACVAY010000117">
    <property type="protein sequence ID" value="CAA6824250.1"/>
    <property type="molecule type" value="Genomic_DNA"/>
</dbReference>
<dbReference type="GO" id="GO:0009002">
    <property type="term" value="F:serine-type D-Ala-D-Ala carboxypeptidase activity"/>
    <property type="evidence" value="ECO:0007669"/>
    <property type="project" value="UniProtKB-EC"/>
</dbReference>
<dbReference type="Pfam" id="PF02113">
    <property type="entry name" value="Peptidase_S13"/>
    <property type="match status" value="1"/>
</dbReference>
<dbReference type="SUPFAM" id="SSF56601">
    <property type="entry name" value="beta-lactamase/transpeptidase-like"/>
    <property type="match status" value="1"/>
</dbReference>
<comment type="similarity">
    <text evidence="1">Belongs to the peptidase S13 family.</text>
</comment>
<keyword evidence="4" id="KW-0645">Protease</keyword>
<proteinExistence type="inferred from homology"/>
<keyword evidence="2 4" id="KW-0378">Hydrolase</keyword>
<dbReference type="Gene3D" id="3.40.710.10">
    <property type="entry name" value="DD-peptidase/beta-lactamase superfamily"/>
    <property type="match status" value="2"/>
</dbReference>